<dbReference type="EMBL" id="JH600068">
    <property type="protein sequence ID" value="EIG54800.1"/>
    <property type="molecule type" value="Genomic_DNA"/>
</dbReference>
<feature type="region of interest" description="Disordered" evidence="1">
    <location>
        <begin position="27"/>
        <end position="147"/>
    </location>
</feature>
<protein>
    <submittedName>
        <fullName evidence="3">Uncharacterized protein</fullName>
    </submittedName>
</protein>
<keyword evidence="2" id="KW-0732">Signal</keyword>
<dbReference type="Gene3D" id="3.40.50.1110">
    <property type="entry name" value="SGNH hydrolase"/>
    <property type="match status" value="1"/>
</dbReference>
<accession>I2Q4U4</accession>
<dbReference type="PANTHER" id="PTHR30383:SF24">
    <property type="entry name" value="THIOESTERASE 1_PROTEASE 1_LYSOPHOSPHOLIPASE L1"/>
    <property type="match status" value="1"/>
</dbReference>
<feature type="compositionally biased region" description="Basic and acidic residues" evidence="1">
    <location>
        <begin position="47"/>
        <end position="57"/>
    </location>
</feature>
<dbReference type="OrthoDB" id="445620at2"/>
<dbReference type="Pfam" id="PF04311">
    <property type="entry name" value="DUF459"/>
    <property type="match status" value="1"/>
</dbReference>
<feature type="compositionally biased region" description="Pro residues" evidence="1">
    <location>
        <begin position="59"/>
        <end position="69"/>
    </location>
</feature>
<name>I2Q4U4_9BACT</name>
<dbReference type="InterPro" id="IPR036514">
    <property type="entry name" value="SGNH_hydro_sf"/>
</dbReference>
<dbReference type="InterPro" id="IPR051532">
    <property type="entry name" value="Ester_Hydrolysis_Enzymes"/>
</dbReference>
<dbReference type="InterPro" id="IPR007407">
    <property type="entry name" value="DUF459"/>
</dbReference>
<proteinExistence type="predicted"/>
<feature type="compositionally biased region" description="Low complexity" evidence="1">
    <location>
        <begin position="132"/>
        <end position="144"/>
    </location>
</feature>
<dbReference type="AlphaFoldDB" id="I2Q4U4"/>
<reference evidence="3" key="1">
    <citation type="submission" date="2011-11" db="EMBL/GenBank/DDBJ databases">
        <title>Improved High-Quality Draft sequence of Desulfovibrio sp. U5L.</title>
        <authorList>
            <consortium name="US DOE Joint Genome Institute"/>
            <person name="Lucas S."/>
            <person name="Han J."/>
            <person name="Lapidus A."/>
            <person name="Cheng J.-F."/>
            <person name="Goodwin L."/>
            <person name="Pitluck S."/>
            <person name="Peters L."/>
            <person name="Ovchinnikova G."/>
            <person name="Held B."/>
            <person name="Detter J.C."/>
            <person name="Han C."/>
            <person name="Tapia R."/>
            <person name="Land M."/>
            <person name="Hauser L."/>
            <person name="Kyrpides N."/>
            <person name="Ivanova N."/>
            <person name="Pagani I."/>
            <person name="Gabster J."/>
            <person name="Walker C."/>
            <person name="Stolyar S."/>
            <person name="Stahl D."/>
            <person name="Arkin A."/>
            <person name="Dehal P."/>
            <person name="Hazen T."/>
            <person name="Woyke T."/>
        </authorList>
    </citation>
    <scope>NUCLEOTIDE SEQUENCE [LARGE SCALE GENOMIC DNA]</scope>
    <source>
        <strain evidence="3">U5L</strain>
    </source>
</reference>
<feature type="compositionally biased region" description="Pro residues" evidence="1">
    <location>
        <begin position="104"/>
        <end position="119"/>
    </location>
</feature>
<dbReference type="GO" id="GO:0004622">
    <property type="term" value="F:phosphatidylcholine lysophospholipase activity"/>
    <property type="evidence" value="ECO:0007669"/>
    <property type="project" value="TreeGrafter"/>
</dbReference>
<feature type="compositionally biased region" description="Low complexity" evidence="1">
    <location>
        <begin position="34"/>
        <end position="44"/>
    </location>
</feature>
<dbReference type="eggNOG" id="COG2845">
    <property type="taxonomic scope" value="Bacteria"/>
</dbReference>
<dbReference type="PANTHER" id="PTHR30383">
    <property type="entry name" value="THIOESTERASE 1/PROTEASE 1/LYSOPHOSPHOLIPASE L1"/>
    <property type="match status" value="1"/>
</dbReference>
<feature type="signal peptide" evidence="2">
    <location>
        <begin position="1"/>
        <end position="21"/>
    </location>
</feature>
<organism evidence="3">
    <name type="scientific">Desulfovibrio sp. U5L</name>
    <dbReference type="NCBI Taxonomy" id="596152"/>
    <lineage>
        <taxon>Bacteria</taxon>
        <taxon>Pseudomonadati</taxon>
        <taxon>Thermodesulfobacteriota</taxon>
        <taxon>Desulfovibrionia</taxon>
        <taxon>Desulfovibrionales</taxon>
        <taxon>Desulfovibrionaceae</taxon>
        <taxon>Desulfovibrio</taxon>
    </lineage>
</organism>
<gene>
    <name evidence="3" type="ORF">DesU5LDRAFT_3166</name>
</gene>
<evidence type="ECO:0000256" key="2">
    <source>
        <dbReference type="SAM" id="SignalP"/>
    </source>
</evidence>
<dbReference type="SUPFAM" id="SSF52266">
    <property type="entry name" value="SGNH hydrolase"/>
    <property type="match status" value="1"/>
</dbReference>
<evidence type="ECO:0000313" key="3">
    <source>
        <dbReference type="EMBL" id="EIG54800.1"/>
    </source>
</evidence>
<evidence type="ECO:0000256" key="1">
    <source>
        <dbReference type="SAM" id="MobiDB-lite"/>
    </source>
</evidence>
<dbReference type="HOGENOM" id="CLU_036181_0_0_7"/>
<feature type="chain" id="PRO_5003663744" evidence="2">
    <location>
        <begin position="22"/>
        <end position="350"/>
    </location>
</feature>
<dbReference type="STRING" id="596152.DesU5LDRAFT_3166"/>
<sequence length="350" mass="36059">MMLAHASLALALFLALFPAMHGCTRNSGNTTDNPPGQAATAATEAEAEVKPVPEKEPPAAAPPAMPPLAGPEAVGPARPAAPEEQTKATLEPKPVPSASLPQPRSEPAPPAPQTQPSPEPAGRQASGPSPEPAKAAPGNAAPAKAPERSIAVVGDSLAVGIGMTMAEHMDQYEGVGCHPLGKVSTGLISKKFFDWEKRLAELVATEKLAAVVVMMGGNDANNPIAGKAAGTPEWDAAYRQKAESFLRIAAAAKVKVLWVGLPAMRDPAYGKRVAAVNAAARSACAAVGDCAYMEASDLFTDASGRYVQAKDIGGKTVTLRGKDGVHMTMPGYDLLCRQVLDKLSAEGALR</sequence>